<protein>
    <submittedName>
        <fullName evidence="2">Uncharacterized protein</fullName>
    </submittedName>
</protein>
<organism evidence="2 3">
    <name type="scientific">Vibrio ostreae</name>
    <dbReference type="NCBI Taxonomy" id="2841925"/>
    <lineage>
        <taxon>Bacteria</taxon>
        <taxon>Pseudomonadati</taxon>
        <taxon>Pseudomonadota</taxon>
        <taxon>Gammaproteobacteria</taxon>
        <taxon>Vibrionales</taxon>
        <taxon>Vibrionaceae</taxon>
        <taxon>Vibrio</taxon>
    </lineage>
</organism>
<keyword evidence="3" id="KW-1185">Reference proteome</keyword>
<evidence type="ECO:0000256" key="1">
    <source>
        <dbReference type="SAM" id="MobiDB-lite"/>
    </source>
</evidence>
<feature type="region of interest" description="Disordered" evidence="1">
    <location>
        <begin position="351"/>
        <end position="374"/>
    </location>
</feature>
<dbReference type="RefSeq" id="WP_218562234.1">
    <property type="nucleotide sequence ID" value="NZ_CP076643.1"/>
</dbReference>
<evidence type="ECO:0000313" key="3">
    <source>
        <dbReference type="Proteomes" id="UP000694232"/>
    </source>
</evidence>
<dbReference type="EMBL" id="CP076643">
    <property type="protein sequence ID" value="QXO16758.1"/>
    <property type="molecule type" value="Genomic_DNA"/>
</dbReference>
<dbReference type="AlphaFoldDB" id="A0A975YMJ3"/>
<accession>A0A975YMJ3</accession>
<gene>
    <name evidence="2" type="ORF">KNV97_14890</name>
</gene>
<sequence length="397" mass="45708">MSSYRYLELIKKSTENELKRYIRIIESESGYSYAITNLNNHKKANLELTLKELISKKLRIAREKLDNGNLTEEEEYELGDCIDDLFDQSRGIQYEFSNHIGWLNDEPRALYFFVVIVQAIVNTGNIELSYPVTTFSFEAKSESKDKTKSQSLSGEKYLPRYTDYLKPLADFCPNKTGSTFDNLVSALEVIITSSLPKEQRSTYRLLKKVESLYTTVFINRNADRKAFKTDDAKLISRYYRYLTKKYPSIGLSITEDVDKQKQTIMCIFDVLCATKDPDTFKQLENKLVEKFNRSKRDKADGNVPKTTKEEKTLTFSESDWTKLIEIAGDSAKNGIKAKLKELIDKELANQKDAKEGNVGQDSNDDSLTMPSEQKKKVTNLDKIFETKTFGRPLLKRD</sequence>
<dbReference type="Proteomes" id="UP000694232">
    <property type="component" value="Chromosome 1"/>
</dbReference>
<evidence type="ECO:0000313" key="2">
    <source>
        <dbReference type="EMBL" id="QXO16758.1"/>
    </source>
</evidence>
<dbReference type="KEGG" id="vos:KNV97_14890"/>
<reference evidence="2" key="1">
    <citation type="submission" date="2021-06" db="EMBL/GenBank/DDBJ databases">
        <title>Vibrio nov. sp., novel gut bacterium isolated from Yellow Sea oyster.</title>
        <authorList>
            <person name="Muhammad N."/>
            <person name="Nguyen T.H."/>
            <person name="Lee Y.-J."/>
            <person name="Ko J."/>
            <person name="Kim S.-G."/>
        </authorList>
    </citation>
    <scope>NUCLEOTIDE SEQUENCE</scope>
    <source>
        <strain evidence="2">OG9-811</strain>
    </source>
</reference>
<proteinExistence type="predicted"/>
<name>A0A975YMJ3_9VIBR</name>
<feature type="compositionally biased region" description="Polar residues" evidence="1">
    <location>
        <begin position="359"/>
        <end position="371"/>
    </location>
</feature>